<dbReference type="EMBL" id="JTDN01000001">
    <property type="protein sequence ID" value="KHL26271.1"/>
    <property type="molecule type" value="Genomic_DNA"/>
</dbReference>
<dbReference type="RefSeq" id="WP_039095400.1">
    <property type="nucleotide sequence ID" value="NZ_JTDN01000001.1"/>
</dbReference>
<comment type="caution">
    <text evidence="2">The sequence shown here is derived from an EMBL/GenBank/DDBJ whole genome shotgun (WGS) entry which is preliminary data.</text>
</comment>
<organism evidence="2 3">
    <name type="scientific">Croceibacterium mercuriale</name>
    <dbReference type="NCBI Taxonomy" id="1572751"/>
    <lineage>
        <taxon>Bacteria</taxon>
        <taxon>Pseudomonadati</taxon>
        <taxon>Pseudomonadota</taxon>
        <taxon>Alphaproteobacteria</taxon>
        <taxon>Sphingomonadales</taxon>
        <taxon>Erythrobacteraceae</taxon>
        <taxon>Croceibacterium</taxon>
    </lineage>
</organism>
<accession>A0A0B2C2S6</accession>
<name>A0A0B2C2S6_9SPHN</name>
<keyword evidence="3" id="KW-1185">Reference proteome</keyword>
<dbReference type="STRING" id="1572751.PK98_07305"/>
<evidence type="ECO:0000256" key="1">
    <source>
        <dbReference type="SAM" id="MobiDB-lite"/>
    </source>
</evidence>
<gene>
    <name evidence="2" type="ORF">PK98_07305</name>
</gene>
<dbReference type="Proteomes" id="UP000030988">
    <property type="component" value="Unassembled WGS sequence"/>
</dbReference>
<dbReference type="AlphaFoldDB" id="A0A0B2C2S6"/>
<evidence type="ECO:0000313" key="2">
    <source>
        <dbReference type="EMBL" id="KHL26271.1"/>
    </source>
</evidence>
<feature type="region of interest" description="Disordered" evidence="1">
    <location>
        <begin position="126"/>
        <end position="147"/>
    </location>
</feature>
<protein>
    <recommendedName>
        <fullName evidence="4">Flagellar FliJ protein</fullName>
    </recommendedName>
</protein>
<sequence length="147" mass="16168">MNRARLRRALLIERLRSAEYRRAAADAQAAQAVRDKLEGLSERTRTLAGVYALRDTAQDGADLAAAAMLSAHLCQIGRNARAQADNARAEAEIRFAELARADRRRQRSAEDRRDMAALLLAERERREAGVPVRSMAPSGSEAGTLLD</sequence>
<reference evidence="2 3" key="1">
    <citation type="submission" date="2014-11" db="EMBL/GenBank/DDBJ databases">
        <title>Draft genome sequence of Kirrobacter mercurialis.</title>
        <authorList>
            <person name="Coil D.A."/>
            <person name="Eisen J.A."/>
        </authorList>
    </citation>
    <scope>NUCLEOTIDE SEQUENCE [LARGE SCALE GENOMIC DNA]</scope>
    <source>
        <strain evidence="2 3">Coronado</strain>
    </source>
</reference>
<evidence type="ECO:0000313" key="3">
    <source>
        <dbReference type="Proteomes" id="UP000030988"/>
    </source>
</evidence>
<proteinExistence type="predicted"/>
<evidence type="ECO:0008006" key="4">
    <source>
        <dbReference type="Google" id="ProtNLM"/>
    </source>
</evidence>